<name>A0ABU7B7M8_9TELE</name>
<dbReference type="Gene3D" id="1.20.58.60">
    <property type="match status" value="1"/>
</dbReference>
<accession>A0ABU7B7M8</accession>
<protein>
    <submittedName>
        <fullName evidence="2">Uncharacterized protein</fullName>
    </submittedName>
</protein>
<proteinExistence type="inferred from homology"/>
<dbReference type="SUPFAM" id="SSF46966">
    <property type="entry name" value="Spectrin repeat"/>
    <property type="match status" value="1"/>
</dbReference>
<comment type="similarity">
    <text evidence="1">Belongs to the plakin or cytolinker family.</text>
</comment>
<evidence type="ECO:0000313" key="2">
    <source>
        <dbReference type="EMBL" id="MED6245559.1"/>
    </source>
</evidence>
<dbReference type="InterPro" id="IPR043197">
    <property type="entry name" value="Plakin"/>
</dbReference>
<gene>
    <name evidence="2" type="ORF">ATANTOWER_004738</name>
</gene>
<dbReference type="PANTHER" id="PTHR23169">
    <property type="entry name" value="ENVOPLAKIN"/>
    <property type="match status" value="1"/>
</dbReference>
<dbReference type="Proteomes" id="UP001345963">
    <property type="component" value="Unassembled WGS sequence"/>
</dbReference>
<feature type="non-terminal residue" evidence="2">
    <location>
        <position position="315"/>
    </location>
</feature>
<dbReference type="EMBL" id="JAHUTI010040854">
    <property type="protein sequence ID" value="MED6245559.1"/>
    <property type="molecule type" value="Genomic_DNA"/>
</dbReference>
<organism evidence="2 3">
    <name type="scientific">Ataeniobius toweri</name>
    <dbReference type="NCBI Taxonomy" id="208326"/>
    <lineage>
        <taxon>Eukaryota</taxon>
        <taxon>Metazoa</taxon>
        <taxon>Chordata</taxon>
        <taxon>Craniata</taxon>
        <taxon>Vertebrata</taxon>
        <taxon>Euteleostomi</taxon>
        <taxon>Actinopterygii</taxon>
        <taxon>Neopterygii</taxon>
        <taxon>Teleostei</taxon>
        <taxon>Neoteleostei</taxon>
        <taxon>Acanthomorphata</taxon>
        <taxon>Ovalentaria</taxon>
        <taxon>Atherinomorphae</taxon>
        <taxon>Cyprinodontiformes</taxon>
        <taxon>Goodeidae</taxon>
        <taxon>Ataeniobius</taxon>
    </lineage>
</organism>
<dbReference type="PANTHER" id="PTHR23169:SF26">
    <property type="entry name" value="DESMOPLAKIN"/>
    <property type="match status" value="1"/>
</dbReference>
<keyword evidence="3" id="KW-1185">Reference proteome</keyword>
<sequence length="315" mass="35550">MNTFGSQQALNASRRVGSKGDLTGGGTYHYARSDVAHGGGDGYDVFVEGYRGSSISRKSMKGGGMTSIATESGSMGGMSGSMSITHKALQQQSLCNDYLKKAEYCLQAGTGDVEYFMGMARDAVEKLKGCAFEMSQLGQPNENVVRSVEHYSEQLKGFHMGMSSNMLRRRSTRKSSGGWDESERRFNDAMGWITQQKRLIETASWGDEPETIEQQLISHQRFHASLQMCTEVQQAIDDLKKRGDKANQRALEQEYESLQKMSNLRTEQLRELIQILQETISEIMWVNEKEEEELMFDWGDKNVEQYIPKKQESYS</sequence>
<comment type="caution">
    <text evidence="2">The sequence shown here is derived from an EMBL/GenBank/DDBJ whole genome shotgun (WGS) entry which is preliminary data.</text>
</comment>
<evidence type="ECO:0000256" key="1">
    <source>
        <dbReference type="ARBA" id="ARBA00009109"/>
    </source>
</evidence>
<evidence type="ECO:0000313" key="3">
    <source>
        <dbReference type="Proteomes" id="UP001345963"/>
    </source>
</evidence>
<reference evidence="2 3" key="1">
    <citation type="submission" date="2021-07" db="EMBL/GenBank/DDBJ databases">
        <authorList>
            <person name="Palmer J.M."/>
        </authorList>
    </citation>
    <scope>NUCLEOTIDE SEQUENCE [LARGE SCALE GENOMIC DNA]</scope>
    <source>
        <strain evidence="2 3">AT_MEX2019</strain>
        <tissue evidence="2">Muscle</tissue>
    </source>
</reference>